<evidence type="ECO:0000313" key="2">
    <source>
        <dbReference type="Proteomes" id="UP000468388"/>
    </source>
</evidence>
<reference evidence="1 2" key="1">
    <citation type="submission" date="2019-12" db="EMBL/GenBank/DDBJ databases">
        <title>The draft genomic sequence of strain Chitinophaga oryziterrae JCM 16595.</title>
        <authorList>
            <person name="Zhang X."/>
        </authorList>
    </citation>
    <scope>NUCLEOTIDE SEQUENCE [LARGE SCALE GENOMIC DNA]</scope>
    <source>
        <strain evidence="1 2">JCM 16595</strain>
    </source>
</reference>
<name>A0A6N8JBZ0_9BACT</name>
<dbReference type="Proteomes" id="UP000468388">
    <property type="component" value="Unassembled WGS sequence"/>
</dbReference>
<dbReference type="OrthoDB" id="1375628at2"/>
<dbReference type="RefSeq" id="WP_157301321.1">
    <property type="nucleotide sequence ID" value="NZ_BAAAZB010000002.1"/>
</dbReference>
<gene>
    <name evidence="1" type="ORF">GO495_19120</name>
</gene>
<dbReference type="EMBL" id="WRXO01000005">
    <property type="protein sequence ID" value="MVT42713.1"/>
    <property type="molecule type" value="Genomic_DNA"/>
</dbReference>
<keyword evidence="2" id="KW-1185">Reference proteome</keyword>
<evidence type="ECO:0000313" key="1">
    <source>
        <dbReference type="EMBL" id="MVT42713.1"/>
    </source>
</evidence>
<protein>
    <submittedName>
        <fullName evidence="1">Uncharacterized protein</fullName>
    </submittedName>
</protein>
<organism evidence="1 2">
    <name type="scientific">Chitinophaga oryziterrae</name>
    <dbReference type="NCBI Taxonomy" id="1031224"/>
    <lineage>
        <taxon>Bacteria</taxon>
        <taxon>Pseudomonadati</taxon>
        <taxon>Bacteroidota</taxon>
        <taxon>Chitinophagia</taxon>
        <taxon>Chitinophagales</taxon>
        <taxon>Chitinophagaceae</taxon>
        <taxon>Chitinophaga</taxon>
    </lineage>
</organism>
<dbReference type="AlphaFoldDB" id="A0A6N8JBZ0"/>
<proteinExistence type="predicted"/>
<accession>A0A6N8JBZ0</accession>
<comment type="caution">
    <text evidence="1">The sequence shown here is derived from an EMBL/GenBank/DDBJ whole genome shotgun (WGS) entry which is preliminary data.</text>
</comment>
<sequence>MNNLSKSGEDINLKTGKHFVIIDVLYVEDIRKEMGNLDLSNLYKEIKDKIFPFAYAPFSRFLNKKPIFPISAIKDGRDEIGVNKDNPLFFSSDTGTLIFIAEDYFTDFISICDYDEIIEAVIPPYKRSFWDSITSRYPAGDIALVASPGLNSGYELVGGGAYKIVL</sequence>